<accession>A0A1S7LL92</accession>
<evidence type="ECO:0000313" key="1">
    <source>
        <dbReference type="EMBL" id="CRH07408.1"/>
    </source>
</evidence>
<organism evidence="1">
    <name type="scientific">Magnetococcus massalia (strain MO-1)</name>
    <dbReference type="NCBI Taxonomy" id="451514"/>
    <lineage>
        <taxon>Bacteria</taxon>
        <taxon>Pseudomonadati</taxon>
        <taxon>Pseudomonadota</taxon>
        <taxon>Magnetococcia</taxon>
        <taxon>Magnetococcales</taxon>
        <taxon>Magnetococcaceae</taxon>
        <taxon>Magnetococcus</taxon>
    </lineage>
</organism>
<protein>
    <submittedName>
        <fullName evidence="1">Uncharacterized protein</fullName>
    </submittedName>
</protein>
<name>A0A1S7LL92_MAGMO</name>
<gene>
    <name evidence="1" type="ORF">MAGMO_3270</name>
</gene>
<dbReference type="EMBL" id="LO017727">
    <property type="protein sequence ID" value="CRH07408.1"/>
    <property type="molecule type" value="Genomic_DNA"/>
</dbReference>
<dbReference type="AlphaFoldDB" id="A0A1S7LL92"/>
<reference evidence="1" key="1">
    <citation type="submission" date="2015-04" db="EMBL/GenBank/DDBJ databases">
        <authorList>
            <person name="Syromyatnikov M.Y."/>
            <person name="Popov V.N."/>
        </authorList>
    </citation>
    <scope>NUCLEOTIDE SEQUENCE</scope>
    <source>
        <strain evidence="1">MO-1</strain>
    </source>
</reference>
<proteinExistence type="predicted"/>
<sequence>MDDGAFDLEQAGADVEPCPNCGWRNTPIGFDHTEPYYRCKGCGKGYDRSTAAEEQQAADAVKDPSTVS</sequence>